<dbReference type="AlphaFoldDB" id="A0A0E9UTF7"/>
<reference evidence="1" key="2">
    <citation type="journal article" date="2015" name="Fish Shellfish Immunol.">
        <title>Early steps in the European eel (Anguilla anguilla)-Vibrio vulnificus interaction in the gills: Role of the RtxA13 toxin.</title>
        <authorList>
            <person name="Callol A."/>
            <person name="Pajuelo D."/>
            <person name="Ebbesson L."/>
            <person name="Teles M."/>
            <person name="MacKenzie S."/>
            <person name="Amaro C."/>
        </authorList>
    </citation>
    <scope>NUCLEOTIDE SEQUENCE</scope>
</reference>
<sequence length="35" mass="3972">MLRVTGLSLCNSSQSTETTGQTQNKWQDLLLHSFF</sequence>
<evidence type="ECO:0000313" key="1">
    <source>
        <dbReference type="EMBL" id="JAH69031.1"/>
    </source>
</evidence>
<protein>
    <submittedName>
        <fullName evidence="1">Uncharacterized protein</fullName>
    </submittedName>
</protein>
<organism evidence="1">
    <name type="scientific">Anguilla anguilla</name>
    <name type="common">European freshwater eel</name>
    <name type="synonym">Muraena anguilla</name>
    <dbReference type="NCBI Taxonomy" id="7936"/>
    <lineage>
        <taxon>Eukaryota</taxon>
        <taxon>Metazoa</taxon>
        <taxon>Chordata</taxon>
        <taxon>Craniata</taxon>
        <taxon>Vertebrata</taxon>
        <taxon>Euteleostomi</taxon>
        <taxon>Actinopterygii</taxon>
        <taxon>Neopterygii</taxon>
        <taxon>Teleostei</taxon>
        <taxon>Anguilliformes</taxon>
        <taxon>Anguillidae</taxon>
        <taxon>Anguilla</taxon>
    </lineage>
</organism>
<proteinExistence type="predicted"/>
<name>A0A0E9UTF7_ANGAN</name>
<dbReference type="EMBL" id="GBXM01039546">
    <property type="protein sequence ID" value="JAH69031.1"/>
    <property type="molecule type" value="Transcribed_RNA"/>
</dbReference>
<accession>A0A0E9UTF7</accession>
<reference evidence="1" key="1">
    <citation type="submission" date="2014-11" db="EMBL/GenBank/DDBJ databases">
        <authorList>
            <person name="Amaro Gonzalez C."/>
        </authorList>
    </citation>
    <scope>NUCLEOTIDE SEQUENCE</scope>
</reference>